<evidence type="ECO:0000259" key="15">
    <source>
        <dbReference type="Pfam" id="PF00394"/>
    </source>
</evidence>
<dbReference type="InterPro" id="IPR005162">
    <property type="entry name" value="Retrotrans_gag_dom"/>
</dbReference>
<dbReference type="Proteomes" id="UP001168877">
    <property type="component" value="Unassembled WGS sequence"/>
</dbReference>
<dbReference type="InterPro" id="IPR008972">
    <property type="entry name" value="Cupredoxin"/>
</dbReference>
<keyword evidence="5 13" id="KW-0052">Apoplast</keyword>
<dbReference type="GO" id="GO:0048046">
    <property type="term" value="C:apoplast"/>
    <property type="evidence" value="ECO:0007669"/>
    <property type="project" value="UniProtKB-SubCell"/>
</dbReference>
<evidence type="ECO:0000256" key="4">
    <source>
        <dbReference type="ARBA" id="ARBA00012297"/>
    </source>
</evidence>
<dbReference type="Pfam" id="PF07731">
    <property type="entry name" value="Cu-oxidase_2"/>
    <property type="match status" value="1"/>
</dbReference>
<dbReference type="InterPro" id="IPR001117">
    <property type="entry name" value="Cu-oxidase_2nd"/>
</dbReference>
<evidence type="ECO:0000256" key="6">
    <source>
        <dbReference type="ARBA" id="ARBA00022525"/>
    </source>
</evidence>
<evidence type="ECO:0000256" key="10">
    <source>
        <dbReference type="ARBA" id="ARBA00023008"/>
    </source>
</evidence>
<dbReference type="PANTHER" id="PTHR11709">
    <property type="entry name" value="MULTI-COPPER OXIDASE"/>
    <property type="match status" value="1"/>
</dbReference>
<evidence type="ECO:0000256" key="11">
    <source>
        <dbReference type="ARBA" id="ARBA00023180"/>
    </source>
</evidence>
<evidence type="ECO:0000256" key="12">
    <source>
        <dbReference type="ARBA" id="ARBA00023185"/>
    </source>
</evidence>
<comment type="catalytic activity">
    <reaction evidence="1 13">
        <text>4 hydroquinone + O2 = 4 benzosemiquinone + 2 H2O</text>
        <dbReference type="Rhea" id="RHEA:11276"/>
        <dbReference type="ChEBI" id="CHEBI:15377"/>
        <dbReference type="ChEBI" id="CHEBI:15379"/>
        <dbReference type="ChEBI" id="CHEBI:17594"/>
        <dbReference type="ChEBI" id="CHEBI:17977"/>
        <dbReference type="EC" id="1.10.3.2"/>
    </reaction>
</comment>
<proteinExistence type="inferred from homology"/>
<dbReference type="EMBL" id="JAUESC010000386">
    <property type="protein sequence ID" value="KAK0576136.1"/>
    <property type="molecule type" value="Genomic_DNA"/>
</dbReference>
<feature type="domain" description="Plastocyanin-like" evidence="18">
    <location>
        <begin position="194"/>
        <end position="304"/>
    </location>
</feature>
<evidence type="ECO:0000259" key="18">
    <source>
        <dbReference type="Pfam" id="PF07732"/>
    </source>
</evidence>
<dbReference type="CDD" id="cd13849">
    <property type="entry name" value="CuRO_1_LCC_plant"/>
    <property type="match status" value="1"/>
</dbReference>
<evidence type="ECO:0000256" key="13">
    <source>
        <dbReference type="RuleBase" id="RU361119"/>
    </source>
</evidence>
<keyword evidence="12 13" id="KW-0439">Lignin degradation</keyword>
<name>A0AA39RKN7_ACESA</name>
<feature type="compositionally biased region" description="Basic and acidic residues" evidence="14">
    <location>
        <begin position="87"/>
        <end position="108"/>
    </location>
</feature>
<dbReference type="CDD" id="cd13875">
    <property type="entry name" value="CuRO_2_LCC_plant"/>
    <property type="match status" value="1"/>
</dbReference>
<evidence type="ECO:0000256" key="8">
    <source>
        <dbReference type="ARBA" id="ARBA00022737"/>
    </source>
</evidence>
<dbReference type="AlphaFoldDB" id="A0AA39RKN7"/>
<dbReference type="Pfam" id="PF00394">
    <property type="entry name" value="Cu-oxidase"/>
    <property type="match status" value="1"/>
</dbReference>
<evidence type="ECO:0000256" key="9">
    <source>
        <dbReference type="ARBA" id="ARBA00023002"/>
    </source>
</evidence>
<dbReference type="Gene3D" id="2.60.40.420">
    <property type="entry name" value="Cupredoxins - blue copper proteins"/>
    <property type="match status" value="3"/>
</dbReference>
<dbReference type="Pfam" id="PF07732">
    <property type="entry name" value="Cu-oxidase_3"/>
    <property type="match status" value="1"/>
</dbReference>
<dbReference type="InterPro" id="IPR045087">
    <property type="entry name" value="Cu-oxidase_fam"/>
</dbReference>
<feature type="domain" description="Plastocyanin-like" evidence="15">
    <location>
        <begin position="317"/>
        <end position="468"/>
    </location>
</feature>
<dbReference type="GO" id="GO:0005507">
    <property type="term" value="F:copper ion binding"/>
    <property type="evidence" value="ECO:0007669"/>
    <property type="project" value="InterPro"/>
</dbReference>
<evidence type="ECO:0000256" key="14">
    <source>
        <dbReference type="SAM" id="MobiDB-lite"/>
    </source>
</evidence>
<protein>
    <recommendedName>
        <fullName evidence="4 13">Laccase</fullName>
        <ecNumber evidence="4 13">1.10.3.2</ecNumber>
    </recommendedName>
    <alternativeName>
        <fullName evidence="13">Benzenediol:oxygen oxidoreductase</fullName>
    </alternativeName>
    <alternativeName>
        <fullName evidence="13">Diphenol oxidase</fullName>
    </alternativeName>
    <alternativeName>
        <fullName evidence="13">Urishiol oxidase</fullName>
    </alternativeName>
</protein>
<evidence type="ECO:0000256" key="7">
    <source>
        <dbReference type="ARBA" id="ARBA00022723"/>
    </source>
</evidence>
<comment type="subcellular location">
    <subcellularLocation>
        <location evidence="2 13">Secreted</location>
        <location evidence="2 13">Extracellular space</location>
        <location evidence="2 13">Apoplast</location>
    </subcellularLocation>
</comment>
<feature type="domain" description="Retrotransposon gag" evidence="16">
    <location>
        <begin position="736"/>
        <end position="829"/>
    </location>
</feature>
<dbReference type="PANTHER" id="PTHR11709:SF410">
    <property type="entry name" value="LACCASE"/>
    <property type="match status" value="1"/>
</dbReference>
<comment type="caution">
    <text evidence="19">The sequence shown here is derived from an EMBL/GenBank/DDBJ whole genome shotgun (WGS) entry which is preliminary data.</text>
</comment>
<feature type="domain" description="Plastocyanin-like" evidence="17">
    <location>
        <begin position="572"/>
        <end position="674"/>
    </location>
</feature>
<comment type="similarity">
    <text evidence="3 13">Belongs to the multicopper oxidase family.</text>
</comment>
<gene>
    <name evidence="19" type="ORF">LWI29_012406</name>
</gene>
<keyword evidence="11" id="KW-0325">Glycoprotein</keyword>
<comment type="cofactor">
    <cofactor evidence="13">
        <name>Cu cation</name>
        <dbReference type="ChEBI" id="CHEBI:23378"/>
    </cofactor>
    <text evidence="13">Binds 4 Cu cations per monomer.</text>
</comment>
<evidence type="ECO:0000256" key="2">
    <source>
        <dbReference type="ARBA" id="ARBA00004271"/>
    </source>
</evidence>
<dbReference type="EC" id="1.10.3.2" evidence="4 13"/>
<reference evidence="19" key="1">
    <citation type="journal article" date="2022" name="Plant J.">
        <title>Strategies of tolerance reflected in two North American maple genomes.</title>
        <authorList>
            <person name="McEvoy S.L."/>
            <person name="Sezen U.U."/>
            <person name="Trouern-Trend A."/>
            <person name="McMahon S.M."/>
            <person name="Schaberg P.G."/>
            <person name="Yang J."/>
            <person name="Wegrzyn J.L."/>
            <person name="Swenson N.G."/>
        </authorList>
    </citation>
    <scope>NUCLEOTIDE SEQUENCE</scope>
    <source>
        <strain evidence="19">NS2018</strain>
    </source>
</reference>
<dbReference type="SUPFAM" id="SSF49503">
    <property type="entry name" value="Cupredoxins"/>
    <property type="match status" value="3"/>
</dbReference>
<dbReference type="NCBIfam" id="TIGR03389">
    <property type="entry name" value="laccase"/>
    <property type="match status" value="1"/>
</dbReference>
<feature type="region of interest" description="Disordered" evidence="14">
    <location>
        <begin position="1"/>
        <end position="20"/>
    </location>
</feature>
<keyword evidence="20" id="KW-1185">Reference proteome</keyword>
<keyword evidence="6 13" id="KW-0964">Secreted</keyword>
<dbReference type="GO" id="GO:0046274">
    <property type="term" value="P:lignin catabolic process"/>
    <property type="evidence" value="ECO:0007669"/>
    <property type="project" value="UniProtKB-KW"/>
</dbReference>
<evidence type="ECO:0000313" key="20">
    <source>
        <dbReference type="Proteomes" id="UP001168877"/>
    </source>
</evidence>
<dbReference type="Pfam" id="PF03732">
    <property type="entry name" value="Retrotrans_gag"/>
    <property type="match status" value="1"/>
</dbReference>
<keyword evidence="9 13" id="KW-0560">Oxidoreductase</keyword>
<keyword evidence="10 13" id="KW-0186">Copper</keyword>
<keyword evidence="8 13" id="KW-0677">Repeat</keyword>
<evidence type="ECO:0000256" key="5">
    <source>
        <dbReference type="ARBA" id="ARBA00022523"/>
    </source>
</evidence>
<reference evidence="19" key="2">
    <citation type="submission" date="2023-06" db="EMBL/GenBank/DDBJ databases">
        <authorList>
            <person name="Swenson N.G."/>
            <person name="Wegrzyn J.L."/>
            <person name="Mcevoy S.L."/>
        </authorList>
    </citation>
    <scope>NUCLEOTIDE SEQUENCE</scope>
    <source>
        <strain evidence="19">NS2018</strain>
        <tissue evidence="19">Leaf</tissue>
    </source>
</reference>
<feature type="region of interest" description="Disordered" evidence="14">
    <location>
        <begin position="85"/>
        <end position="174"/>
    </location>
</feature>
<feature type="compositionally biased region" description="Acidic residues" evidence="14">
    <location>
        <begin position="109"/>
        <end position="124"/>
    </location>
</feature>
<dbReference type="GO" id="GO:0052716">
    <property type="term" value="F:hydroquinone:oxygen oxidoreductase activity"/>
    <property type="evidence" value="ECO:0007669"/>
    <property type="project" value="UniProtKB-EC"/>
</dbReference>
<evidence type="ECO:0000256" key="3">
    <source>
        <dbReference type="ARBA" id="ARBA00010609"/>
    </source>
</evidence>
<dbReference type="InterPro" id="IPR011707">
    <property type="entry name" value="Cu-oxidase-like_N"/>
</dbReference>
<comment type="function">
    <text evidence="13">Lignin degradation and detoxification of lignin-derived products.</text>
</comment>
<evidence type="ECO:0000259" key="17">
    <source>
        <dbReference type="Pfam" id="PF07731"/>
    </source>
</evidence>
<accession>A0AA39RKN7</accession>
<dbReference type="InterPro" id="IPR034285">
    <property type="entry name" value="CuRO_2_LCC"/>
</dbReference>
<evidence type="ECO:0000259" key="16">
    <source>
        <dbReference type="Pfam" id="PF03732"/>
    </source>
</evidence>
<evidence type="ECO:0000256" key="1">
    <source>
        <dbReference type="ARBA" id="ARBA00000349"/>
    </source>
</evidence>
<dbReference type="InterPro" id="IPR011706">
    <property type="entry name" value="Cu-oxidase_C"/>
</dbReference>
<keyword evidence="7 13" id="KW-0479">Metal-binding</keyword>
<evidence type="ECO:0000313" key="19">
    <source>
        <dbReference type="EMBL" id="KAK0576136.1"/>
    </source>
</evidence>
<dbReference type="InterPro" id="IPR034288">
    <property type="entry name" value="CuRO_1_LCC"/>
</dbReference>
<dbReference type="InterPro" id="IPR017761">
    <property type="entry name" value="Laccase"/>
</dbReference>
<feature type="compositionally biased region" description="Basic and acidic residues" evidence="14">
    <location>
        <begin position="146"/>
        <end position="158"/>
    </location>
</feature>
<sequence>MGPLPQGFNKKKVPEEGSLLNRHFKEKRPTADLLYATMKRLMSDEGEDVLKMVSIFMISQFFGTDDGRKAIPGWMFALKHVHTLRGTTKEEEKKKDAVEKGRKEIKGEDGEEEDGEEENEENEHEDEKKETEMETETEGQQVNENEESKGQQVDDNKEGGQPSEITEHGKEKKKKSKYHTLNIFGFTLAFQLRDSNFTRLCSTKSMLTVNESFPGPTIRVRKGDTAIVNVYNYGRYDVTIHWHGVKQPRNPWYDGPEYITQCGIKQGHNFTYVVLFTAEEGTLWWHAHSDWTRATVHGPIVVLPALGTTYPFPDPYEEHTIVLGSWYKGDVMTIISDAMYTGGRPNTSVAHTINGQPGDLYPCSNDTTYRLKVKPGKTYMLRIVNAVMNEEIFFGIANHNLTVVGQDGAYLKPVTTDYISTTSGQTFDVLVTANQEPSLYYMIASPLFDTHGTPFDNSTSTAIFEYEGDYTPPPTPVFQFLPGCNDTEAAVKFVKSLRSLASKEYPIYVPKNITQTMLITTTMNHMPCPNKSCEARGDRLASSLNNFTYVTRSIDILQAYTRNLSDVYTTDFPDAPPVMYNFTGDRGNLSEYTTPGTRVKMLNYGEQVEIVFQGTTIVSSESHPMHLHGFSFFVVGMGKWNFDYASDPLSYNLVDPPKVNTIIVPALGWVAIRFPSCIILPPNINFEKINSGTIHLLPTFYGKSGEDPHIHIKEFYAVCTTLTNGGVNDERVRLRLFPFSLKDKDKAKEWLYSLPSGCIRTWVDLAAKFLSKFFPAQRTNKIRKEIMRVQQPDGEPFHEYWERYQRLLNLCLHHWIEQHYLIQYFYEGLIDFERIMVDATSGGGLMNKNALEAKEIIDRLSENSQQFNYQRTPLKKAGVYEVSANDYGPQITQLTKMVQQLILNSQVCVVCTNPGHSSKTCPSLGAMGRRWLKHIQSGLATTSKLWMEEHSKYVNAIAGSKSICTSTTSKIR</sequence>
<organism evidence="19 20">
    <name type="scientific">Acer saccharum</name>
    <name type="common">Sugar maple</name>
    <dbReference type="NCBI Taxonomy" id="4024"/>
    <lineage>
        <taxon>Eukaryota</taxon>
        <taxon>Viridiplantae</taxon>
        <taxon>Streptophyta</taxon>
        <taxon>Embryophyta</taxon>
        <taxon>Tracheophyta</taxon>
        <taxon>Spermatophyta</taxon>
        <taxon>Magnoliopsida</taxon>
        <taxon>eudicotyledons</taxon>
        <taxon>Gunneridae</taxon>
        <taxon>Pentapetalae</taxon>
        <taxon>rosids</taxon>
        <taxon>malvids</taxon>
        <taxon>Sapindales</taxon>
        <taxon>Sapindaceae</taxon>
        <taxon>Hippocastanoideae</taxon>
        <taxon>Acereae</taxon>
        <taxon>Acer</taxon>
    </lineage>
</organism>